<evidence type="ECO:0000259" key="3">
    <source>
        <dbReference type="PROSITE" id="PS51186"/>
    </source>
</evidence>
<dbReference type="InterPro" id="IPR050680">
    <property type="entry name" value="YpeA/RimI_acetyltransf"/>
</dbReference>
<dbReference type="EnsemblBacteria" id="BAA10596">
    <property type="protein sequence ID" value="BAA10596"/>
    <property type="gene ID" value="BAA10596"/>
</dbReference>
<dbReference type="STRING" id="1148.gene:10500100"/>
<reference evidence="4 5" key="1">
    <citation type="journal article" date="1995" name="DNA Res.">
        <title>Sequence analysis of the genome of the unicellular cyanobacterium Synechocystis sp. strain PCC6803. I. Sequence features in the 1 Mb region from map positions 64% to 92% of the genome.</title>
        <authorList>
            <person name="Kaneko T."/>
            <person name="Tanaka A."/>
            <person name="Sato S."/>
            <person name="Kotani H."/>
            <person name="Sazuka T."/>
            <person name="Miyajima N."/>
            <person name="Sugiura M."/>
            <person name="Tabata S."/>
        </authorList>
    </citation>
    <scope>NUCLEOTIDE SEQUENCE [LARGE SCALE GENOMIC DNA]</scope>
    <source>
        <strain evidence="5">ATCC 27184 / PCC 6803 / Kazusa</strain>
    </source>
</reference>
<dbReference type="Gene3D" id="3.40.630.30">
    <property type="match status" value="1"/>
</dbReference>
<keyword evidence="2" id="KW-0012">Acyltransferase</keyword>
<dbReference type="CDD" id="cd04301">
    <property type="entry name" value="NAT_SF"/>
    <property type="match status" value="1"/>
</dbReference>
<name>Q55840_SYNY3</name>
<dbReference type="SUPFAM" id="SSF55729">
    <property type="entry name" value="Acyl-CoA N-acyltransferases (Nat)"/>
    <property type="match status" value="1"/>
</dbReference>
<evidence type="ECO:0000256" key="2">
    <source>
        <dbReference type="ARBA" id="ARBA00023315"/>
    </source>
</evidence>
<dbReference type="eggNOG" id="COG0456">
    <property type="taxonomic scope" value="Bacteria"/>
</dbReference>
<sequence>MEKSPLSPPGYCLYKGTTRDRRLLVDFLERTYHSLFPELCDFPHLEQTVESYFSWRSPLWWVVPETTQGNSNHNDHDSPFFPREDPLGLMAQINPTIGPADGFNQTNSAEKITRPQPIAGLWLGNAIDQVTGDRHGHIFMLYVEPAHRRRGIATSLMEQAQQWGQQRGDRLIALQVFSHNQGAMKLYEKFGFTPHALVMQKSLI</sequence>
<keyword evidence="5" id="KW-1185">Reference proteome</keyword>
<evidence type="ECO:0000313" key="4">
    <source>
        <dbReference type="EMBL" id="BAA10596.1"/>
    </source>
</evidence>
<dbReference type="InterPro" id="IPR016181">
    <property type="entry name" value="Acyl_CoA_acyltransferase"/>
</dbReference>
<dbReference type="GO" id="GO:0016747">
    <property type="term" value="F:acyltransferase activity, transferring groups other than amino-acyl groups"/>
    <property type="evidence" value="ECO:0000318"/>
    <property type="project" value="GO_Central"/>
</dbReference>
<dbReference type="AlphaFoldDB" id="Q55840"/>
<dbReference type="PANTHER" id="PTHR43420">
    <property type="entry name" value="ACETYLTRANSFERASE"/>
    <property type="match status" value="1"/>
</dbReference>
<dbReference type="PIR" id="S76652">
    <property type="entry name" value="S76652"/>
</dbReference>
<accession>Q55840</accession>
<keyword evidence="1" id="KW-0808">Transferase</keyword>
<feature type="domain" description="N-acetyltransferase" evidence="3">
    <location>
        <begin position="30"/>
        <end position="204"/>
    </location>
</feature>
<protein>
    <submittedName>
        <fullName evidence="4">Slr0517 protein</fullName>
    </submittedName>
</protein>
<proteinExistence type="predicted"/>
<dbReference type="InParanoid" id="Q55840"/>
<dbReference type="PROSITE" id="PS51186">
    <property type="entry name" value="GNAT"/>
    <property type="match status" value="1"/>
</dbReference>
<dbReference type="PhylomeDB" id="Q55840"/>
<evidence type="ECO:0000313" key="5">
    <source>
        <dbReference type="Proteomes" id="UP000001425"/>
    </source>
</evidence>
<dbReference type="PaxDb" id="1148-1001758"/>
<dbReference type="KEGG" id="syn:slr0517"/>
<dbReference type="EMBL" id="BA000022">
    <property type="protein sequence ID" value="BAA10596.1"/>
    <property type="molecule type" value="Genomic_DNA"/>
</dbReference>
<dbReference type="Proteomes" id="UP000001425">
    <property type="component" value="Chromosome"/>
</dbReference>
<evidence type="ECO:0000256" key="1">
    <source>
        <dbReference type="ARBA" id="ARBA00022679"/>
    </source>
</evidence>
<reference evidence="4 5" key="2">
    <citation type="journal article" date="1996" name="DNA Res.">
        <title>Sequence analysis of the genome of the unicellular cyanobacterium Synechocystis sp. strain PCC6803. II. Sequence determination of the entire genome and assignment of potential protein-coding regions.</title>
        <authorList>
            <person name="Kaneko T."/>
            <person name="Sato S."/>
            <person name="Kotani H."/>
            <person name="Tanaka A."/>
            <person name="Asamizu E."/>
            <person name="Nakamura Y."/>
            <person name="Miyajima N."/>
            <person name="Hirosawa M."/>
            <person name="Sugiura M."/>
            <person name="Sasamoto S."/>
            <person name="Kimura T."/>
            <person name="Hosouchi T."/>
            <person name="Matsuno A."/>
            <person name="Muraki A."/>
            <person name="Nakazaki N."/>
            <person name="Naruo K."/>
            <person name="Okumura S."/>
            <person name="Shimpo S."/>
            <person name="Takeuchi C."/>
            <person name="Wada T."/>
            <person name="Watanabe A."/>
            <person name="Yamada M."/>
            <person name="Yasuda M."/>
            <person name="Tabata S."/>
        </authorList>
    </citation>
    <scope>NUCLEOTIDE SEQUENCE [LARGE SCALE GENOMIC DNA]</scope>
    <source>
        <strain evidence="5">ATCC 27184 / PCC 6803 / Kazusa</strain>
    </source>
</reference>
<organism evidence="4 5">
    <name type="scientific">Synechocystis sp. (strain ATCC 27184 / PCC 6803 / Kazusa)</name>
    <dbReference type="NCBI Taxonomy" id="1111708"/>
    <lineage>
        <taxon>Bacteria</taxon>
        <taxon>Bacillati</taxon>
        <taxon>Cyanobacteriota</taxon>
        <taxon>Cyanophyceae</taxon>
        <taxon>Synechococcales</taxon>
        <taxon>Merismopediaceae</taxon>
        <taxon>Synechocystis</taxon>
    </lineage>
</organism>
<dbReference type="InterPro" id="IPR000182">
    <property type="entry name" value="GNAT_dom"/>
</dbReference>
<dbReference type="Pfam" id="PF00583">
    <property type="entry name" value="Acetyltransf_1"/>
    <property type="match status" value="1"/>
</dbReference>
<gene>
    <name evidence="4" type="ordered locus">slr0517</name>
</gene>